<name>A0A833R2N1_9POAL</name>
<evidence type="ECO:0000313" key="4">
    <source>
        <dbReference type="EMBL" id="KAF3331832.1"/>
    </source>
</evidence>
<proteinExistence type="predicted"/>
<dbReference type="GO" id="GO:0008270">
    <property type="term" value="F:zinc ion binding"/>
    <property type="evidence" value="ECO:0007669"/>
    <property type="project" value="UniProtKB-KW"/>
</dbReference>
<dbReference type="InterPro" id="IPR036875">
    <property type="entry name" value="Znf_CCHC_sf"/>
</dbReference>
<feature type="compositionally biased region" description="Polar residues" evidence="2">
    <location>
        <begin position="86"/>
        <end position="120"/>
    </location>
</feature>
<reference evidence="4" key="1">
    <citation type="submission" date="2020-01" db="EMBL/GenBank/DDBJ databases">
        <title>Genome sequence of Kobresia littledalei, the first chromosome-level genome in the family Cyperaceae.</title>
        <authorList>
            <person name="Qu G."/>
        </authorList>
    </citation>
    <scope>NUCLEOTIDE SEQUENCE</scope>
    <source>
        <strain evidence="4">C.B.Clarke</strain>
        <tissue evidence="4">Leaf</tissue>
    </source>
</reference>
<accession>A0A833R2N1</accession>
<feature type="compositionally biased region" description="Basic residues" evidence="2">
    <location>
        <begin position="123"/>
        <end position="136"/>
    </location>
</feature>
<evidence type="ECO:0000313" key="5">
    <source>
        <dbReference type="Proteomes" id="UP000623129"/>
    </source>
</evidence>
<dbReference type="Gene3D" id="4.10.60.10">
    <property type="entry name" value="Zinc finger, CCHC-type"/>
    <property type="match status" value="1"/>
</dbReference>
<dbReference type="PROSITE" id="PS50158">
    <property type="entry name" value="ZF_CCHC"/>
    <property type="match status" value="1"/>
</dbReference>
<dbReference type="InterPro" id="IPR001878">
    <property type="entry name" value="Znf_CCHC"/>
</dbReference>
<dbReference type="AlphaFoldDB" id="A0A833R2N1"/>
<dbReference type="GO" id="GO:0003676">
    <property type="term" value="F:nucleic acid binding"/>
    <property type="evidence" value="ECO:0007669"/>
    <property type="project" value="InterPro"/>
</dbReference>
<evidence type="ECO:0000259" key="3">
    <source>
        <dbReference type="PROSITE" id="PS50158"/>
    </source>
</evidence>
<evidence type="ECO:0000256" key="1">
    <source>
        <dbReference type="PROSITE-ProRule" id="PRU00047"/>
    </source>
</evidence>
<feature type="compositionally biased region" description="Basic and acidic residues" evidence="2">
    <location>
        <begin position="418"/>
        <end position="434"/>
    </location>
</feature>
<keyword evidence="1" id="KW-0479">Metal-binding</keyword>
<feature type="region of interest" description="Disordered" evidence="2">
    <location>
        <begin position="86"/>
        <end position="143"/>
    </location>
</feature>
<dbReference type="Proteomes" id="UP000623129">
    <property type="component" value="Unassembled WGS sequence"/>
</dbReference>
<sequence>MAAGQENPKGDFNGDQEKKTLKTADTTLATTATGLPLQKDTTLEATEFLLVGDHPVLCLLPKRDNGTVNGAHQTSPQVNDVHQEQIDSASQNNGKPTNSREIQSSNLGNPNNNEESSGWTLVQRKKRREQSSKFKRPWTNPQSKLQLHAKKLRQQQRCFKCLLKGHVQAVCANPRRCLNCNKAGHVIRSCPLLMTGKPNVALTNPLLYKTEPPHQNNNTLPHHNKEIPPVPPVQTPIPPVQTPIPPVLKPRTTATQPFMEMPRNPHMDAPRNWMTMPMRSPAELWQRRPHSLNVYLAPREGLAPANRFLENAAFVFAGPGASDPAVKRFGYPLRVAPYFTNGNYEYLTMLIATKSPEEIPFHLQFIVNPYEKEVRVEIDGWLMNERPPPPNQRRSTAGDGRGGQQRGMGRRGPSNYDGGRHRGNDGNRDHRDDMALSSSGSNRTRSAQAWMQDWLQNLKRALIEVGILKETPQEEQQKERSEQMQIIEYVPPLTTPVLIVPSKIVMTLDRAKVLADSGLSLFNFNLLRPDIQLPHQTVFNGLKFFSGPLFAKICHMVHGREIQICNDNGLGKEYNTNQTLVLTELNSVHENEAHVIDDIQGPPPGFELPIYKNDTIEGNTEGPPPGFELPIYRLSPTIKEVKKKTRCANESLKVRRSPRLEKKYREGGKKIGAGKTNRGRKPAKVKMVKMDYQESLSPLSMTQAGMVIKLAGVEVKGTIEDEVAKVVMV</sequence>
<dbReference type="SMART" id="SM00343">
    <property type="entry name" value="ZnF_C2HC"/>
    <property type="match status" value="2"/>
</dbReference>
<keyword evidence="5" id="KW-1185">Reference proteome</keyword>
<comment type="caution">
    <text evidence="4">The sequence shown here is derived from an EMBL/GenBank/DDBJ whole genome shotgun (WGS) entry which is preliminary data.</text>
</comment>
<dbReference type="SUPFAM" id="SSF57756">
    <property type="entry name" value="Retrovirus zinc finger-like domains"/>
    <property type="match status" value="1"/>
</dbReference>
<feature type="domain" description="CCHC-type" evidence="3">
    <location>
        <begin position="175"/>
        <end position="191"/>
    </location>
</feature>
<gene>
    <name evidence="4" type="ORF">FCM35_KLT03238</name>
</gene>
<dbReference type="EMBL" id="SWLB01000012">
    <property type="protein sequence ID" value="KAF3331832.1"/>
    <property type="molecule type" value="Genomic_DNA"/>
</dbReference>
<keyword evidence="1" id="KW-0863">Zinc-finger</keyword>
<keyword evidence="1" id="KW-0862">Zinc</keyword>
<organism evidence="4 5">
    <name type="scientific">Carex littledalei</name>
    <dbReference type="NCBI Taxonomy" id="544730"/>
    <lineage>
        <taxon>Eukaryota</taxon>
        <taxon>Viridiplantae</taxon>
        <taxon>Streptophyta</taxon>
        <taxon>Embryophyta</taxon>
        <taxon>Tracheophyta</taxon>
        <taxon>Spermatophyta</taxon>
        <taxon>Magnoliopsida</taxon>
        <taxon>Liliopsida</taxon>
        <taxon>Poales</taxon>
        <taxon>Cyperaceae</taxon>
        <taxon>Cyperoideae</taxon>
        <taxon>Cariceae</taxon>
        <taxon>Carex</taxon>
        <taxon>Carex subgen. Euthyceras</taxon>
    </lineage>
</organism>
<feature type="region of interest" description="Disordered" evidence="2">
    <location>
        <begin position="382"/>
        <end position="444"/>
    </location>
</feature>
<dbReference type="OrthoDB" id="427960at2759"/>
<protein>
    <recommendedName>
        <fullName evidence="3">CCHC-type domain-containing protein</fullName>
    </recommendedName>
</protein>
<evidence type="ECO:0000256" key="2">
    <source>
        <dbReference type="SAM" id="MobiDB-lite"/>
    </source>
</evidence>